<sequence>MLVQISGGTPIKMLLLEESRSKKPSVVARLMGLDSIPVRGKVRDDDNYLMNGLKAAFQQLQQQQQASEVEQQLKNARVLNSNRDLFLEFLEQPNSLFSKHLFQPQTTRITVLKPSITKRPTSIVVLKPTGDLASDRLITCRDINNGYIADDEVGSASDSDLATSTSTSISREAKRKLSERLAFGSSDINFLERRYLRASGSTLGELLGVCEGSNEEHRKLSLKDKVSSFFFSRRKRTNAYSCPMFPEDKCSSVTIAGRPESVSRSRPIESVARSVAAAERVIPKESACGGIGVVERVVKREVAGRQWEEAKWLDLCEFSEEVGGKVMEELVQDLLFELSCR</sequence>
<comment type="caution">
    <text evidence="3">The sequence shown here is derived from an EMBL/GenBank/DDBJ whole genome shotgun (WGS) entry which is preliminary data.</text>
</comment>
<name>A0A8J5EL48_ZINOF</name>
<protein>
    <recommendedName>
        <fullName evidence="5">DUF3741 domain-containing protein</fullName>
    </recommendedName>
</protein>
<dbReference type="AlphaFoldDB" id="A0A8J5EL48"/>
<proteinExistence type="predicted"/>
<feature type="domain" description="DUF3741" evidence="2">
    <location>
        <begin position="18"/>
        <end position="37"/>
    </location>
</feature>
<evidence type="ECO:0000259" key="1">
    <source>
        <dbReference type="Pfam" id="PF12552"/>
    </source>
</evidence>
<keyword evidence="4" id="KW-1185">Reference proteome</keyword>
<dbReference type="PANTHER" id="PTHR46634">
    <property type="entry name" value="M REDUCTASE II SUBUNIT GAMMA, PUTATIVE (DUF3741)-RELATED"/>
    <property type="match status" value="1"/>
</dbReference>
<organism evidence="3 4">
    <name type="scientific">Zingiber officinale</name>
    <name type="common">Ginger</name>
    <name type="synonym">Amomum zingiber</name>
    <dbReference type="NCBI Taxonomy" id="94328"/>
    <lineage>
        <taxon>Eukaryota</taxon>
        <taxon>Viridiplantae</taxon>
        <taxon>Streptophyta</taxon>
        <taxon>Embryophyta</taxon>
        <taxon>Tracheophyta</taxon>
        <taxon>Spermatophyta</taxon>
        <taxon>Magnoliopsida</taxon>
        <taxon>Liliopsida</taxon>
        <taxon>Zingiberales</taxon>
        <taxon>Zingiberaceae</taxon>
        <taxon>Zingiber</taxon>
    </lineage>
</organism>
<dbReference type="Proteomes" id="UP000734854">
    <property type="component" value="Unassembled WGS sequence"/>
</dbReference>
<dbReference type="InterPro" id="IPR022212">
    <property type="entry name" value="DUF3741"/>
</dbReference>
<dbReference type="Pfam" id="PF14383">
    <property type="entry name" value="VARLMGL"/>
    <property type="match status" value="1"/>
</dbReference>
<evidence type="ECO:0000313" key="3">
    <source>
        <dbReference type="EMBL" id="KAG6467098.1"/>
    </source>
</evidence>
<dbReference type="EMBL" id="JACMSC010000088">
    <property type="protein sequence ID" value="KAG6467098.1"/>
    <property type="molecule type" value="Genomic_DNA"/>
</dbReference>
<feature type="domain" description="DUF3741" evidence="1">
    <location>
        <begin position="78"/>
        <end position="95"/>
    </location>
</feature>
<evidence type="ECO:0000313" key="4">
    <source>
        <dbReference type="Proteomes" id="UP000734854"/>
    </source>
</evidence>
<evidence type="ECO:0008006" key="5">
    <source>
        <dbReference type="Google" id="ProtNLM"/>
    </source>
</evidence>
<evidence type="ECO:0000259" key="2">
    <source>
        <dbReference type="Pfam" id="PF14383"/>
    </source>
</evidence>
<gene>
    <name evidence="3" type="ORF">ZIOFF_075070</name>
</gene>
<dbReference type="PANTHER" id="PTHR46634:SF3">
    <property type="entry name" value="M REDUCTASE II SUBUNIT GAMMA, PUTATIVE (DUF3741)-RELATED"/>
    <property type="match status" value="1"/>
</dbReference>
<accession>A0A8J5EL48</accession>
<dbReference type="Pfam" id="PF12552">
    <property type="entry name" value="DUF3741"/>
    <property type="match status" value="1"/>
</dbReference>
<reference evidence="3 4" key="1">
    <citation type="submission" date="2020-08" db="EMBL/GenBank/DDBJ databases">
        <title>Plant Genome Project.</title>
        <authorList>
            <person name="Zhang R.-G."/>
        </authorList>
    </citation>
    <scope>NUCLEOTIDE SEQUENCE [LARGE SCALE GENOMIC DNA]</scope>
    <source>
        <tissue evidence="3">Rhizome</tissue>
    </source>
</reference>
<dbReference type="InterPro" id="IPR032795">
    <property type="entry name" value="DUF3741-assoc"/>
</dbReference>